<dbReference type="PANTHER" id="PTHR22980:SF0">
    <property type="entry name" value="CENTROMERE PROTEIN S"/>
    <property type="match status" value="1"/>
</dbReference>
<protein>
    <submittedName>
        <fullName evidence="5">Predicted protein</fullName>
    </submittedName>
</protein>
<dbReference type="GO" id="GO:0031297">
    <property type="term" value="P:replication fork processing"/>
    <property type="evidence" value="ECO:0007669"/>
    <property type="project" value="TreeGrafter"/>
</dbReference>
<dbReference type="GO" id="GO:0000712">
    <property type="term" value="P:resolution of meiotic recombination intermediates"/>
    <property type="evidence" value="ECO:0007669"/>
    <property type="project" value="TreeGrafter"/>
</dbReference>
<dbReference type="Proteomes" id="UP000001876">
    <property type="component" value="Unassembled WGS sequence"/>
</dbReference>
<dbReference type="CDD" id="cd22919">
    <property type="entry name" value="HFD_CENP-S"/>
    <property type="match status" value="1"/>
</dbReference>
<organism evidence="6">
    <name type="scientific">Micromonas pusilla (strain CCMP1545)</name>
    <name type="common">Picoplanktonic green alga</name>
    <dbReference type="NCBI Taxonomy" id="564608"/>
    <lineage>
        <taxon>Eukaryota</taxon>
        <taxon>Viridiplantae</taxon>
        <taxon>Chlorophyta</taxon>
        <taxon>Mamiellophyceae</taxon>
        <taxon>Mamiellales</taxon>
        <taxon>Mamiellaceae</taxon>
        <taxon>Micromonas</taxon>
    </lineage>
</organism>
<dbReference type="OrthoDB" id="1872155at2759"/>
<dbReference type="GO" id="GO:0046982">
    <property type="term" value="F:protein heterodimerization activity"/>
    <property type="evidence" value="ECO:0007669"/>
    <property type="project" value="InterPro"/>
</dbReference>
<dbReference type="Pfam" id="PF15630">
    <property type="entry name" value="CENP-S"/>
    <property type="match status" value="1"/>
</dbReference>
<dbReference type="OMA" id="PKFAQCL"/>
<dbReference type="Gene3D" id="1.10.20.10">
    <property type="entry name" value="Histone, subunit A"/>
    <property type="match status" value="1"/>
</dbReference>
<keyword evidence="4" id="KW-0234">DNA repair</keyword>
<evidence type="ECO:0000313" key="6">
    <source>
        <dbReference type="Proteomes" id="UP000001876"/>
    </source>
</evidence>
<sequence length="131" mass="14583">MASEEIDDLVLEGHGGAIHDPSHLDDPNAGKQEALAARLKCEIIKISEEAAKARKIRVSPMVAQCVTELTMDYAEHFAKDILAFSKHRKGKTIALEDVKLAIRKLPRVEASVEECLPEELRTKRPRQTTLT</sequence>
<dbReference type="RefSeq" id="XP_003060635.1">
    <property type="nucleotide sequence ID" value="XM_003060589.1"/>
</dbReference>
<evidence type="ECO:0000256" key="1">
    <source>
        <dbReference type="ARBA" id="ARBA00006612"/>
    </source>
</evidence>
<evidence type="ECO:0000256" key="3">
    <source>
        <dbReference type="ARBA" id="ARBA00023125"/>
    </source>
</evidence>
<gene>
    <name evidence="5" type="ORF">MICPUCDRAFT_60038</name>
</gene>
<dbReference type="GeneID" id="9685778"/>
<dbReference type="KEGG" id="mpp:MICPUCDRAFT_60038"/>
<evidence type="ECO:0000256" key="2">
    <source>
        <dbReference type="ARBA" id="ARBA00022763"/>
    </source>
</evidence>
<dbReference type="InterPro" id="IPR029003">
    <property type="entry name" value="CENP-S/Mhf1"/>
</dbReference>
<keyword evidence="3" id="KW-0238">DNA-binding</keyword>
<dbReference type="PANTHER" id="PTHR22980">
    <property type="entry name" value="CORTISTATIN"/>
    <property type="match status" value="1"/>
</dbReference>
<keyword evidence="6" id="KW-1185">Reference proteome</keyword>
<dbReference type="AlphaFoldDB" id="C1MX59"/>
<reference evidence="5 6" key="1">
    <citation type="journal article" date="2009" name="Science">
        <title>Green evolution and dynamic adaptations revealed by genomes of the marine picoeukaryotes Micromonas.</title>
        <authorList>
            <person name="Worden A.Z."/>
            <person name="Lee J.H."/>
            <person name="Mock T."/>
            <person name="Rouze P."/>
            <person name="Simmons M.P."/>
            <person name="Aerts A.L."/>
            <person name="Allen A.E."/>
            <person name="Cuvelier M.L."/>
            <person name="Derelle E."/>
            <person name="Everett M.V."/>
            <person name="Foulon E."/>
            <person name="Grimwood J."/>
            <person name="Gundlach H."/>
            <person name="Henrissat B."/>
            <person name="Napoli C."/>
            <person name="McDonald S.M."/>
            <person name="Parker M.S."/>
            <person name="Rombauts S."/>
            <person name="Salamov A."/>
            <person name="Von Dassow P."/>
            <person name="Badger J.H."/>
            <person name="Coutinho P.M."/>
            <person name="Demir E."/>
            <person name="Dubchak I."/>
            <person name="Gentemann C."/>
            <person name="Eikrem W."/>
            <person name="Gready J.E."/>
            <person name="John U."/>
            <person name="Lanier W."/>
            <person name="Lindquist E.A."/>
            <person name="Lucas S."/>
            <person name="Mayer K.F."/>
            <person name="Moreau H."/>
            <person name="Not F."/>
            <person name="Otillar R."/>
            <person name="Panaud O."/>
            <person name="Pangilinan J."/>
            <person name="Paulsen I."/>
            <person name="Piegu B."/>
            <person name="Poliakov A."/>
            <person name="Robbens S."/>
            <person name="Schmutz J."/>
            <person name="Toulza E."/>
            <person name="Wyss T."/>
            <person name="Zelensky A."/>
            <person name="Zhou K."/>
            <person name="Armbrust E.V."/>
            <person name="Bhattacharya D."/>
            <person name="Goodenough U.W."/>
            <person name="Van de Peer Y."/>
            <person name="Grigoriev I.V."/>
        </authorList>
    </citation>
    <scope>NUCLEOTIDE SEQUENCE [LARGE SCALE GENOMIC DNA]</scope>
    <source>
        <strain evidence="5 6">CCMP1545</strain>
    </source>
</reference>
<dbReference type="EMBL" id="GG663742">
    <property type="protein sequence ID" value="EEH55404.1"/>
    <property type="molecule type" value="Genomic_DNA"/>
</dbReference>
<dbReference type="GO" id="GO:0006281">
    <property type="term" value="P:DNA repair"/>
    <property type="evidence" value="ECO:0007669"/>
    <property type="project" value="UniProtKB-KW"/>
</dbReference>
<name>C1MX59_MICPC</name>
<comment type="similarity">
    <text evidence="1">Belongs to the TAF9 family. CENP-S/MHF1 subfamily.</text>
</comment>
<evidence type="ECO:0000256" key="4">
    <source>
        <dbReference type="ARBA" id="ARBA00023204"/>
    </source>
</evidence>
<dbReference type="GO" id="GO:0003682">
    <property type="term" value="F:chromatin binding"/>
    <property type="evidence" value="ECO:0007669"/>
    <property type="project" value="TreeGrafter"/>
</dbReference>
<dbReference type="SUPFAM" id="SSF47113">
    <property type="entry name" value="Histone-fold"/>
    <property type="match status" value="1"/>
</dbReference>
<keyword evidence="2" id="KW-0227">DNA damage</keyword>
<proteinExistence type="inferred from homology"/>
<dbReference type="GO" id="GO:0003677">
    <property type="term" value="F:DNA binding"/>
    <property type="evidence" value="ECO:0007669"/>
    <property type="project" value="UniProtKB-KW"/>
</dbReference>
<dbReference type="GO" id="GO:0071821">
    <property type="term" value="C:FANCM-MHF complex"/>
    <property type="evidence" value="ECO:0007669"/>
    <property type="project" value="InterPro"/>
</dbReference>
<evidence type="ECO:0000313" key="5">
    <source>
        <dbReference type="EMBL" id="EEH55404.1"/>
    </source>
</evidence>
<dbReference type="InterPro" id="IPR009072">
    <property type="entry name" value="Histone-fold"/>
</dbReference>
<accession>C1MX59</accession>